<dbReference type="AlphaFoldDB" id="X1STM9"/>
<organism evidence="2">
    <name type="scientific">marine sediment metagenome</name>
    <dbReference type="NCBI Taxonomy" id="412755"/>
    <lineage>
        <taxon>unclassified sequences</taxon>
        <taxon>metagenomes</taxon>
        <taxon>ecological metagenomes</taxon>
    </lineage>
</organism>
<comment type="caution">
    <text evidence="2">The sequence shown here is derived from an EMBL/GenBank/DDBJ whole genome shotgun (WGS) entry which is preliminary data.</text>
</comment>
<evidence type="ECO:0000313" key="2">
    <source>
        <dbReference type="EMBL" id="GAI82456.1"/>
    </source>
</evidence>
<feature type="transmembrane region" description="Helical" evidence="1">
    <location>
        <begin position="12"/>
        <end position="31"/>
    </location>
</feature>
<evidence type="ECO:0008006" key="3">
    <source>
        <dbReference type="Google" id="ProtNLM"/>
    </source>
</evidence>
<feature type="transmembrane region" description="Helical" evidence="1">
    <location>
        <begin position="77"/>
        <end position="107"/>
    </location>
</feature>
<dbReference type="EMBL" id="BARW01008264">
    <property type="protein sequence ID" value="GAI82456.1"/>
    <property type="molecule type" value="Genomic_DNA"/>
</dbReference>
<accession>X1STM9</accession>
<protein>
    <recommendedName>
        <fullName evidence="3">Histidine kinase N-terminal 7TM region domain-containing protein</fullName>
    </recommendedName>
</protein>
<sequence length="179" mass="20834">MDELEFWDSIESGFYFMIVGYYMLLFAYFLLMRYRTSKKQYWLYFSLFFLCLALGRVFFIGYYFFLPKYGIPNAELVSILMIFYRIATFCTWMGIACLTSMLGILLLPPDMELDKKIPEKSEAKSKIEGFLSKKDVRVGLRVVLMVAPIFVGILALILPDVLFMDPNFITEYGIPDPGL</sequence>
<evidence type="ECO:0000256" key="1">
    <source>
        <dbReference type="SAM" id="Phobius"/>
    </source>
</evidence>
<name>X1STM9_9ZZZZ</name>
<gene>
    <name evidence="2" type="ORF">S12H4_16997</name>
</gene>
<feature type="non-terminal residue" evidence="2">
    <location>
        <position position="179"/>
    </location>
</feature>
<keyword evidence="1" id="KW-0812">Transmembrane</keyword>
<reference evidence="2" key="1">
    <citation type="journal article" date="2014" name="Front. Microbiol.">
        <title>High frequency of phylogenetically diverse reductive dehalogenase-homologous genes in deep subseafloor sedimentary metagenomes.</title>
        <authorList>
            <person name="Kawai M."/>
            <person name="Futagami T."/>
            <person name="Toyoda A."/>
            <person name="Takaki Y."/>
            <person name="Nishi S."/>
            <person name="Hori S."/>
            <person name="Arai W."/>
            <person name="Tsubouchi T."/>
            <person name="Morono Y."/>
            <person name="Uchiyama I."/>
            <person name="Ito T."/>
            <person name="Fujiyama A."/>
            <person name="Inagaki F."/>
            <person name="Takami H."/>
        </authorList>
    </citation>
    <scope>NUCLEOTIDE SEQUENCE</scope>
    <source>
        <strain evidence="2">Expedition CK06-06</strain>
    </source>
</reference>
<keyword evidence="1" id="KW-1133">Transmembrane helix</keyword>
<feature type="transmembrane region" description="Helical" evidence="1">
    <location>
        <begin position="43"/>
        <end position="65"/>
    </location>
</feature>
<keyword evidence="1" id="KW-0472">Membrane</keyword>
<feature type="transmembrane region" description="Helical" evidence="1">
    <location>
        <begin position="138"/>
        <end position="158"/>
    </location>
</feature>
<proteinExistence type="predicted"/>